<name>A0A375I5U6_9ACTN</name>
<evidence type="ECO:0000313" key="2">
    <source>
        <dbReference type="EMBL" id="SPF69569.1"/>
    </source>
</evidence>
<feature type="non-terminal residue" evidence="2">
    <location>
        <position position="1"/>
    </location>
</feature>
<feature type="compositionally biased region" description="Basic and acidic residues" evidence="1">
    <location>
        <begin position="306"/>
        <end position="316"/>
    </location>
</feature>
<organism evidence="2 3">
    <name type="scientific">Propionibacterium ruminifibrarum</name>
    <dbReference type="NCBI Taxonomy" id="1962131"/>
    <lineage>
        <taxon>Bacteria</taxon>
        <taxon>Bacillati</taxon>
        <taxon>Actinomycetota</taxon>
        <taxon>Actinomycetes</taxon>
        <taxon>Propionibacteriales</taxon>
        <taxon>Propionibacteriaceae</taxon>
        <taxon>Propionibacterium</taxon>
    </lineage>
</organism>
<evidence type="ECO:0000313" key="3">
    <source>
        <dbReference type="Proteomes" id="UP000265962"/>
    </source>
</evidence>
<dbReference type="EMBL" id="OMOH01000021">
    <property type="protein sequence ID" value="SPF69569.1"/>
    <property type="molecule type" value="Genomic_DNA"/>
</dbReference>
<evidence type="ECO:0000256" key="1">
    <source>
        <dbReference type="SAM" id="MobiDB-lite"/>
    </source>
</evidence>
<sequence>QGPDGLYATGFRYYFTPLPGYFSPFPHGTGPLSVTKEYLGLTGGPARFMRNSRGSALLGKCSRKTMQYVYGTITLYGTASQPLPLQHCFITPRPHGSSGKNTPTTPHVQHLPAITHARFSLIRFRSPLLTESLLFSFPMGTEMFHFPTFPQTPLYIQGAVAGLTTGSLQGFPIRKSPDHSSSTNSPGLIAGYNVLHRLLVPRHPPIALSSLPHNTRTPTTNSRHARTRQSKNYKDARVHYEVLNKQAAPHNQPDQQPGSHTTTQGNHHNAAAPSQPNSVPPALHKTNPKTTTQTLTGSSPPHPPNSRHESGKRGIP</sequence>
<reference evidence="3" key="1">
    <citation type="submission" date="2018-02" db="EMBL/GenBank/DDBJ databases">
        <authorList>
            <person name="Hornung B."/>
        </authorList>
    </citation>
    <scope>NUCLEOTIDE SEQUENCE [LARGE SCALE GENOMIC DNA]</scope>
</reference>
<feature type="region of interest" description="Disordered" evidence="1">
    <location>
        <begin position="205"/>
        <end position="233"/>
    </location>
</feature>
<gene>
    <name evidence="2" type="ORF">PROPJV5_2556</name>
</gene>
<feature type="region of interest" description="Disordered" evidence="1">
    <location>
        <begin position="248"/>
        <end position="316"/>
    </location>
</feature>
<keyword evidence="3" id="KW-1185">Reference proteome</keyword>
<proteinExistence type="predicted"/>
<dbReference type="Proteomes" id="UP000265962">
    <property type="component" value="Unassembled WGS sequence"/>
</dbReference>
<protein>
    <submittedName>
        <fullName evidence="2">Uncharacterized protein</fullName>
    </submittedName>
</protein>
<accession>A0A375I5U6</accession>
<dbReference type="AlphaFoldDB" id="A0A375I5U6"/>
<feature type="compositionally biased region" description="Polar residues" evidence="1">
    <location>
        <begin position="252"/>
        <end position="277"/>
    </location>
</feature>
<feature type="compositionally biased region" description="Polar residues" evidence="1">
    <location>
        <begin position="211"/>
        <end position="222"/>
    </location>
</feature>